<dbReference type="GO" id="GO:0046983">
    <property type="term" value="F:protein dimerization activity"/>
    <property type="evidence" value="ECO:0007669"/>
    <property type="project" value="InterPro"/>
</dbReference>
<dbReference type="PRINTS" id="PR00344">
    <property type="entry name" value="BCTRLSENSOR"/>
</dbReference>
<keyword evidence="20" id="KW-1185">Reference proteome</keyword>
<reference evidence="19 20" key="1">
    <citation type="submission" date="2019-01" db="EMBL/GenBank/DDBJ databases">
        <title>Draft genome sequences of the type strains of six Macrococcus species.</title>
        <authorList>
            <person name="Mazhar S."/>
            <person name="Altermann E."/>
            <person name="Hill C."/>
            <person name="Mcauliffe O."/>
        </authorList>
    </citation>
    <scope>NUCLEOTIDE SEQUENCE [LARGE SCALE GENOMIC DNA]</scope>
    <source>
        <strain evidence="19 20">CCM4809</strain>
    </source>
</reference>
<evidence type="ECO:0000256" key="4">
    <source>
        <dbReference type="ARBA" id="ARBA00022490"/>
    </source>
</evidence>
<dbReference type="PANTHER" id="PTHR24421:SF10">
    <property type="entry name" value="NITRATE_NITRITE SENSOR PROTEIN NARQ"/>
    <property type="match status" value="1"/>
</dbReference>
<dbReference type="AlphaFoldDB" id="A0A4R6BJM5"/>
<dbReference type="GO" id="GO:0005506">
    <property type="term" value="F:iron ion binding"/>
    <property type="evidence" value="ECO:0007669"/>
    <property type="project" value="InterPro"/>
</dbReference>
<evidence type="ECO:0000256" key="8">
    <source>
        <dbReference type="ARBA" id="ARBA00022741"/>
    </source>
</evidence>
<keyword evidence="9 15" id="KW-0418">Kinase</keyword>
<dbReference type="Gene3D" id="1.20.5.1930">
    <property type="match status" value="1"/>
</dbReference>
<feature type="domain" description="Histidine kinase" evidence="18">
    <location>
        <begin position="158"/>
        <end position="347"/>
    </location>
</feature>
<keyword evidence="7 16" id="KW-0479">Metal-binding</keyword>
<feature type="binding site" evidence="16">
    <location>
        <position position="63"/>
    </location>
    <ligand>
        <name>[4Fe-4S] cluster</name>
        <dbReference type="ChEBI" id="CHEBI:49883"/>
    </ligand>
</feature>
<evidence type="ECO:0000256" key="10">
    <source>
        <dbReference type="ARBA" id="ARBA00022840"/>
    </source>
</evidence>
<dbReference type="EMBL" id="SCWE01000002">
    <property type="protein sequence ID" value="TDM01903.1"/>
    <property type="molecule type" value="Genomic_DNA"/>
</dbReference>
<keyword evidence="13 16" id="KW-0411">Iron-sulfur</keyword>
<evidence type="ECO:0000256" key="3">
    <source>
        <dbReference type="ARBA" id="ARBA00022485"/>
    </source>
</evidence>
<evidence type="ECO:0000256" key="5">
    <source>
        <dbReference type="ARBA" id="ARBA00022553"/>
    </source>
</evidence>
<proteinExistence type="predicted"/>
<dbReference type="PROSITE" id="PS50109">
    <property type="entry name" value="HIS_KIN"/>
    <property type="match status" value="1"/>
</dbReference>
<comment type="PTM">
    <text evidence="17">Autophosphorylated.</text>
</comment>
<keyword evidence="11 16" id="KW-0408">Iron</keyword>
<dbReference type="OrthoDB" id="9760839at2"/>
<dbReference type="GO" id="GO:0051539">
    <property type="term" value="F:4 iron, 4 sulfur cluster binding"/>
    <property type="evidence" value="ECO:0007669"/>
    <property type="project" value="UniProtKB-KW"/>
</dbReference>
<dbReference type="PIRSF" id="PIRSF037432">
    <property type="entry name" value="STHK_NreB"/>
    <property type="match status" value="1"/>
</dbReference>
<dbReference type="Pfam" id="PF02518">
    <property type="entry name" value="HATPase_c"/>
    <property type="match status" value="1"/>
</dbReference>
<evidence type="ECO:0000256" key="6">
    <source>
        <dbReference type="ARBA" id="ARBA00022679"/>
    </source>
</evidence>
<gene>
    <name evidence="19" type="ORF">ERX37_06745</name>
</gene>
<dbReference type="InterPro" id="IPR017203">
    <property type="entry name" value="Sig_transdc_His_kinase_NreB"/>
</dbReference>
<dbReference type="GO" id="GO:0016020">
    <property type="term" value="C:membrane"/>
    <property type="evidence" value="ECO:0007669"/>
    <property type="project" value="InterPro"/>
</dbReference>
<dbReference type="Pfam" id="PF13426">
    <property type="entry name" value="PAS_9"/>
    <property type="match status" value="1"/>
</dbReference>
<comment type="cofactor">
    <cofactor evidence="16">
        <name>[4Fe-4S] cluster</name>
        <dbReference type="ChEBI" id="CHEBI:49883"/>
    </cofactor>
    <text evidence="16">Binds 1 [4Fe-4S] cluster.</text>
</comment>
<keyword evidence="10 15" id="KW-0067">ATP-binding</keyword>
<dbReference type="CDD" id="cd16917">
    <property type="entry name" value="HATPase_UhpB-NarQ-NarX-like"/>
    <property type="match status" value="1"/>
</dbReference>
<dbReference type="Gene3D" id="3.30.565.10">
    <property type="entry name" value="Histidine kinase-like ATPase, C-terminal domain"/>
    <property type="match status" value="1"/>
</dbReference>
<evidence type="ECO:0000256" key="11">
    <source>
        <dbReference type="ARBA" id="ARBA00023004"/>
    </source>
</evidence>
<feature type="binding site" evidence="16">
    <location>
        <position position="75"/>
    </location>
    <ligand>
        <name>[4Fe-4S] cluster</name>
        <dbReference type="ChEBI" id="CHEBI:49883"/>
    </ligand>
</feature>
<evidence type="ECO:0000256" key="14">
    <source>
        <dbReference type="ARBA" id="ARBA00024827"/>
    </source>
</evidence>
<accession>A0A4R6BJM5</accession>
<dbReference type="InterPro" id="IPR050482">
    <property type="entry name" value="Sensor_HK_TwoCompSys"/>
</dbReference>
<dbReference type="SUPFAM" id="SSF55874">
    <property type="entry name" value="ATPase domain of HSP90 chaperone/DNA topoisomerase II/histidine kinase"/>
    <property type="match status" value="1"/>
</dbReference>
<dbReference type="EC" id="2.7.13.3" evidence="15"/>
<evidence type="ECO:0000256" key="15">
    <source>
        <dbReference type="PIRNR" id="PIRNR037432"/>
    </source>
</evidence>
<dbReference type="Proteomes" id="UP000295328">
    <property type="component" value="Unassembled WGS sequence"/>
</dbReference>
<evidence type="ECO:0000256" key="12">
    <source>
        <dbReference type="ARBA" id="ARBA00023012"/>
    </source>
</evidence>
<dbReference type="InterPro" id="IPR036890">
    <property type="entry name" value="HATPase_C_sf"/>
</dbReference>
<name>A0A4R6BJM5_9STAP</name>
<evidence type="ECO:0000256" key="9">
    <source>
        <dbReference type="ARBA" id="ARBA00022777"/>
    </source>
</evidence>
<evidence type="ECO:0000256" key="2">
    <source>
        <dbReference type="ARBA" id="ARBA00004496"/>
    </source>
</evidence>
<comment type="subcellular location">
    <subcellularLocation>
        <location evidence="2">Cytoplasm</location>
    </subcellularLocation>
</comment>
<dbReference type="InterPro" id="IPR004358">
    <property type="entry name" value="Sig_transdc_His_kin-like_C"/>
</dbReference>
<comment type="catalytic activity">
    <reaction evidence="1 15">
        <text>ATP + protein L-histidine = ADP + protein N-phospho-L-histidine.</text>
        <dbReference type="EC" id="2.7.13.3"/>
    </reaction>
</comment>
<comment type="function">
    <text evidence="14">Member of the two-component regulatory system NreB/NreC involved in the control of dissimilatory nitrate/nitrite reduction in response to oxygen. NreB functions as a direct oxygen sensor histidine kinase which is autophosphorylated, in the absence of oxygen, probably at the conserved histidine residue, and transfers its phosphate group probably to a conserved aspartate residue of NreC. NreB/NreC activates the expression of the nitrate (narGHJI) and nitrite (nir) reductase operons, as well as the putative nitrate transporter gene narT.</text>
</comment>
<sequence>MERMCSTVVNLDKWMLQYFEESSDMIIFLDKHNHILYMNHAAQKVLTTGENVSQITDALCTYCQGFTNESEKMTCINCFTHNQKLQNETFQVFMKDKEGNTVPYSASYVEMAGEEKIKVLSMQDVSPQLRTQAIHHQKTLTQKIISTQESERKRISRELHDSVVQELLNVVVDFRLLKYKTDEELSKHTQLMEGTMTRLIDDIRNLSLELRPSSLDDFGLEAAFRSHFRQLEKNYGLEVEMLSNLEGRRFDSEIETVVYRVTQEAILNAMKYAETDEVYINIAYDKDELTVEIADQGKGFDISSPPKGTGLGLFGMQERAEIVGGTVNINSEAGRGTQVTLTIPIGG</sequence>
<dbReference type="InterPro" id="IPR005467">
    <property type="entry name" value="His_kinase_dom"/>
</dbReference>
<dbReference type="Gene3D" id="3.30.450.20">
    <property type="entry name" value="PAS domain"/>
    <property type="match status" value="1"/>
</dbReference>
<evidence type="ECO:0000256" key="13">
    <source>
        <dbReference type="ARBA" id="ARBA00023014"/>
    </source>
</evidence>
<dbReference type="Pfam" id="PF07730">
    <property type="entry name" value="HisKA_3"/>
    <property type="match status" value="1"/>
</dbReference>
<feature type="modified residue" description="Phosphohistidine; by autocatalysis" evidence="17">
    <location>
        <position position="160"/>
    </location>
</feature>
<protein>
    <recommendedName>
        <fullName evidence="15">Sensor histidine kinase</fullName>
        <ecNumber evidence="15">2.7.13.3</ecNumber>
    </recommendedName>
</protein>
<evidence type="ECO:0000256" key="17">
    <source>
        <dbReference type="PIRSR" id="PIRSR037432-51"/>
    </source>
</evidence>
<dbReference type="InterPro" id="IPR000014">
    <property type="entry name" value="PAS"/>
</dbReference>
<keyword evidence="12 15" id="KW-0902">Two-component regulatory system</keyword>
<keyword evidence="3 16" id="KW-0004">4Fe-4S</keyword>
<evidence type="ECO:0000259" key="18">
    <source>
        <dbReference type="PROSITE" id="PS50109"/>
    </source>
</evidence>
<dbReference type="GO" id="GO:0005737">
    <property type="term" value="C:cytoplasm"/>
    <property type="evidence" value="ECO:0007669"/>
    <property type="project" value="UniProtKB-SubCell"/>
</dbReference>
<evidence type="ECO:0000256" key="16">
    <source>
        <dbReference type="PIRSR" id="PIRSR037432-50"/>
    </source>
</evidence>
<evidence type="ECO:0000256" key="7">
    <source>
        <dbReference type="ARBA" id="ARBA00022723"/>
    </source>
</evidence>
<dbReference type="InterPro" id="IPR011712">
    <property type="entry name" value="Sig_transdc_His_kin_sub3_dim/P"/>
</dbReference>
<organism evidence="19 20">
    <name type="scientific">Macrococcus hajekii</name>
    <dbReference type="NCBI Taxonomy" id="198482"/>
    <lineage>
        <taxon>Bacteria</taxon>
        <taxon>Bacillati</taxon>
        <taxon>Bacillota</taxon>
        <taxon>Bacilli</taxon>
        <taxon>Bacillales</taxon>
        <taxon>Staphylococcaceae</taxon>
        <taxon>Macrococcus</taxon>
    </lineage>
</organism>
<keyword evidence="5 17" id="KW-0597">Phosphoprotein</keyword>
<feature type="binding site" evidence="16">
    <location>
        <position position="78"/>
    </location>
    <ligand>
        <name>[4Fe-4S] cluster</name>
        <dbReference type="ChEBI" id="CHEBI:49883"/>
    </ligand>
</feature>
<comment type="caution">
    <text evidence="19">The sequence shown here is derived from an EMBL/GenBank/DDBJ whole genome shotgun (WGS) entry which is preliminary data.</text>
</comment>
<dbReference type="GO" id="GO:0000155">
    <property type="term" value="F:phosphorelay sensor kinase activity"/>
    <property type="evidence" value="ECO:0007669"/>
    <property type="project" value="InterPro"/>
</dbReference>
<evidence type="ECO:0000256" key="1">
    <source>
        <dbReference type="ARBA" id="ARBA00000085"/>
    </source>
</evidence>
<dbReference type="GO" id="GO:0005524">
    <property type="term" value="F:ATP binding"/>
    <property type="evidence" value="ECO:0007669"/>
    <property type="project" value="UniProtKB-KW"/>
</dbReference>
<keyword evidence="8 15" id="KW-0547">Nucleotide-binding</keyword>
<keyword evidence="6 15" id="KW-0808">Transferase</keyword>
<dbReference type="InterPro" id="IPR003594">
    <property type="entry name" value="HATPase_dom"/>
</dbReference>
<evidence type="ECO:0000313" key="20">
    <source>
        <dbReference type="Proteomes" id="UP000295328"/>
    </source>
</evidence>
<dbReference type="PANTHER" id="PTHR24421">
    <property type="entry name" value="NITRATE/NITRITE SENSOR PROTEIN NARX-RELATED"/>
    <property type="match status" value="1"/>
</dbReference>
<keyword evidence="4" id="KW-0963">Cytoplasm</keyword>
<dbReference type="SMART" id="SM00387">
    <property type="entry name" value="HATPase_c"/>
    <property type="match status" value="1"/>
</dbReference>
<evidence type="ECO:0000313" key="19">
    <source>
        <dbReference type="EMBL" id="TDM01903.1"/>
    </source>
</evidence>
<feature type="binding site" evidence="16">
    <location>
        <position position="60"/>
    </location>
    <ligand>
        <name>[4Fe-4S] cluster</name>
        <dbReference type="ChEBI" id="CHEBI:49883"/>
    </ligand>
</feature>